<evidence type="ECO:0000256" key="3">
    <source>
        <dbReference type="ARBA" id="ARBA00023002"/>
    </source>
</evidence>
<comment type="similarity">
    <text evidence="1">Belongs to the shaker potassium channel beta subunit family.</text>
</comment>
<dbReference type="InterPro" id="IPR023210">
    <property type="entry name" value="NADP_OxRdtase_dom"/>
</dbReference>
<dbReference type="AlphaFoldDB" id="A0A6A3Q6H2"/>
<evidence type="ECO:0000313" key="6">
    <source>
        <dbReference type="Proteomes" id="UP000441208"/>
    </source>
</evidence>
<dbReference type="PANTHER" id="PTHR43150">
    <property type="entry name" value="HYPERKINETIC, ISOFORM M"/>
    <property type="match status" value="1"/>
</dbReference>
<comment type="caution">
    <text evidence="5">The sequence shown here is derived from an EMBL/GenBank/DDBJ whole genome shotgun (WGS) entry which is preliminary data.</text>
</comment>
<proteinExistence type="inferred from homology"/>
<evidence type="ECO:0000313" key="5">
    <source>
        <dbReference type="EMBL" id="KAE9069779.1"/>
    </source>
</evidence>
<dbReference type="EMBL" id="QXFZ01003325">
    <property type="protein sequence ID" value="KAE9069779.1"/>
    <property type="molecule type" value="Genomic_DNA"/>
</dbReference>
<name>A0A6A3Q6H2_9STRA</name>
<dbReference type="Proteomes" id="UP000441208">
    <property type="component" value="Unassembled WGS sequence"/>
</dbReference>
<dbReference type="InterPro" id="IPR036812">
    <property type="entry name" value="NAD(P)_OxRdtase_dom_sf"/>
</dbReference>
<evidence type="ECO:0000256" key="1">
    <source>
        <dbReference type="ARBA" id="ARBA00006515"/>
    </source>
</evidence>
<dbReference type="Pfam" id="PF00248">
    <property type="entry name" value="Aldo_ket_red"/>
    <property type="match status" value="1"/>
</dbReference>
<dbReference type="SUPFAM" id="SSF51430">
    <property type="entry name" value="NAD(P)-linked oxidoreductase"/>
    <property type="match status" value="1"/>
</dbReference>
<dbReference type="Gene3D" id="3.20.20.100">
    <property type="entry name" value="NADP-dependent oxidoreductase domain"/>
    <property type="match status" value="1"/>
</dbReference>
<keyword evidence="2" id="KW-0521">NADP</keyword>
<evidence type="ECO:0000259" key="4">
    <source>
        <dbReference type="Pfam" id="PF00248"/>
    </source>
</evidence>
<reference evidence="5 6" key="1">
    <citation type="submission" date="2018-08" db="EMBL/GenBank/DDBJ databases">
        <title>Genomic investigation of the strawberry pathogen Phytophthora fragariae indicates pathogenicity is determined by transcriptional variation in three key races.</title>
        <authorList>
            <person name="Adams T.M."/>
            <person name="Armitage A.D."/>
            <person name="Sobczyk M.K."/>
            <person name="Bates H.J."/>
            <person name="Dunwell J.M."/>
            <person name="Nellist C.F."/>
            <person name="Harrison R.J."/>
        </authorList>
    </citation>
    <scope>NUCLEOTIDE SEQUENCE [LARGE SCALE GENOMIC DNA]</scope>
    <source>
        <strain evidence="5 6">NOV-71</strain>
    </source>
</reference>
<dbReference type="GO" id="GO:0016491">
    <property type="term" value="F:oxidoreductase activity"/>
    <property type="evidence" value="ECO:0007669"/>
    <property type="project" value="UniProtKB-KW"/>
</dbReference>
<dbReference type="PANTHER" id="PTHR43150:SF2">
    <property type="entry name" value="HYPERKINETIC, ISOFORM M"/>
    <property type="match status" value="1"/>
</dbReference>
<protein>
    <recommendedName>
        <fullName evidence="4">NADP-dependent oxidoreductase domain-containing protein</fullName>
    </recommendedName>
</protein>
<gene>
    <name evidence="5" type="ORF">PF007_g27186</name>
</gene>
<sequence length="192" mass="21422">MNYVIDQGLAFYWGTSMWTAAQISEACEITDRLGVRPIVEQPIYSVLDRNKVEFEYVDLYKKYNLGFTTWSPLAYGALTGKYSGGTPEGSRMENPMFKAISPECAARVEKADKLKPVAQKLGISLAELALAWCVSNENVSTVMIGAKTPAQLEQNLKALEAVEKITLEVKAEIDALVPYCRFLRILRMRALS</sequence>
<accession>A0A6A3Q6H2</accession>
<dbReference type="InterPro" id="IPR005399">
    <property type="entry name" value="K_chnl_volt-dep_bsu_KCNAB-rel"/>
</dbReference>
<evidence type="ECO:0000256" key="2">
    <source>
        <dbReference type="ARBA" id="ARBA00022857"/>
    </source>
</evidence>
<keyword evidence="3" id="KW-0560">Oxidoreductase</keyword>
<feature type="domain" description="NADP-dependent oxidoreductase" evidence="4">
    <location>
        <begin position="4"/>
        <end position="176"/>
    </location>
</feature>
<organism evidence="5 6">
    <name type="scientific">Phytophthora fragariae</name>
    <dbReference type="NCBI Taxonomy" id="53985"/>
    <lineage>
        <taxon>Eukaryota</taxon>
        <taxon>Sar</taxon>
        <taxon>Stramenopiles</taxon>
        <taxon>Oomycota</taxon>
        <taxon>Peronosporomycetes</taxon>
        <taxon>Peronosporales</taxon>
        <taxon>Peronosporaceae</taxon>
        <taxon>Phytophthora</taxon>
    </lineage>
</organism>